<reference evidence="2" key="1">
    <citation type="journal article" date="2019" name="Int. J. Syst. Evol. Microbiol.">
        <title>The Global Catalogue of Microorganisms (GCM) 10K type strain sequencing project: providing services to taxonomists for standard genome sequencing and annotation.</title>
        <authorList>
            <consortium name="The Broad Institute Genomics Platform"/>
            <consortium name="The Broad Institute Genome Sequencing Center for Infectious Disease"/>
            <person name="Wu L."/>
            <person name="Ma J."/>
        </authorList>
    </citation>
    <scope>NUCLEOTIDE SEQUENCE [LARGE SCALE GENOMIC DNA]</scope>
    <source>
        <strain evidence="2">CCUG 55585</strain>
    </source>
</reference>
<dbReference type="EMBL" id="JBHTIF010000003">
    <property type="protein sequence ID" value="MFD0726723.1"/>
    <property type="molecule type" value="Genomic_DNA"/>
</dbReference>
<dbReference type="RefSeq" id="WP_386824857.1">
    <property type="nucleotide sequence ID" value="NZ_JBHTIF010000003.1"/>
</dbReference>
<organism evidence="1 2">
    <name type="scientific">Lysobacter brunescens</name>
    <dbReference type="NCBI Taxonomy" id="262323"/>
    <lineage>
        <taxon>Bacteria</taxon>
        <taxon>Pseudomonadati</taxon>
        <taxon>Pseudomonadota</taxon>
        <taxon>Gammaproteobacteria</taxon>
        <taxon>Lysobacterales</taxon>
        <taxon>Lysobacteraceae</taxon>
        <taxon>Lysobacter</taxon>
    </lineage>
</organism>
<comment type="caution">
    <text evidence="1">The sequence shown here is derived from an EMBL/GenBank/DDBJ whole genome shotgun (WGS) entry which is preliminary data.</text>
</comment>
<gene>
    <name evidence="1" type="ORF">ACFQ0E_14065</name>
</gene>
<name>A0ABW2YF09_9GAMM</name>
<keyword evidence="2" id="KW-1185">Reference proteome</keyword>
<protein>
    <submittedName>
        <fullName evidence="1">Uncharacterized protein</fullName>
    </submittedName>
</protein>
<accession>A0ABW2YF09</accession>
<evidence type="ECO:0000313" key="1">
    <source>
        <dbReference type="EMBL" id="MFD0726723.1"/>
    </source>
</evidence>
<dbReference type="Proteomes" id="UP001597110">
    <property type="component" value="Unassembled WGS sequence"/>
</dbReference>
<evidence type="ECO:0000313" key="2">
    <source>
        <dbReference type="Proteomes" id="UP001597110"/>
    </source>
</evidence>
<proteinExistence type="predicted"/>
<sequence>MIHAPKIHAMQYELRPAPHSADAGEIGGAIATSFVRADDADAALAIALAYYRDSDWEVVAQEQPPQPVERAACEDDPEWLDAYDEAAREGECHLFDLWSAAVDEGDDTGH</sequence>